<accession>A0ABN4ABF8</accession>
<keyword evidence="1" id="KW-0812">Transmembrane</keyword>
<proteinExistence type="predicted"/>
<feature type="transmembrane region" description="Helical" evidence="1">
    <location>
        <begin position="94"/>
        <end position="117"/>
    </location>
</feature>
<evidence type="ECO:0000313" key="3">
    <source>
        <dbReference type="Proteomes" id="UP000002875"/>
    </source>
</evidence>
<dbReference type="EMBL" id="CP002961">
    <property type="protein sequence ID" value="AFK01505.1"/>
    <property type="molecule type" value="Genomic_DNA"/>
</dbReference>
<reference evidence="2 3" key="1">
    <citation type="submission" date="2011-07" db="EMBL/GenBank/DDBJ databases">
        <title>The complete genome of chromosome of Emticicia oligotrophica DSM 17448.</title>
        <authorList>
            <consortium name="US DOE Joint Genome Institute (JGI-PGF)"/>
            <person name="Lucas S."/>
            <person name="Han J."/>
            <person name="Lapidus A."/>
            <person name="Bruce D."/>
            <person name="Goodwin L."/>
            <person name="Pitluck S."/>
            <person name="Peters L."/>
            <person name="Kyrpides N."/>
            <person name="Mavromatis K."/>
            <person name="Ivanova N."/>
            <person name="Ovchinnikova G."/>
            <person name="Teshima H."/>
            <person name="Detter J.C."/>
            <person name="Tapia R."/>
            <person name="Han C."/>
            <person name="Land M."/>
            <person name="Hauser L."/>
            <person name="Markowitz V."/>
            <person name="Cheng J.-F."/>
            <person name="Hugenholtz P."/>
            <person name="Woyke T."/>
            <person name="Wu D."/>
            <person name="Tindall B."/>
            <person name="Pomrenke H."/>
            <person name="Brambilla E."/>
            <person name="Klenk H.-P."/>
            <person name="Eisen J.A."/>
        </authorList>
    </citation>
    <scope>NUCLEOTIDE SEQUENCE [LARGE SCALE GENOMIC DNA]</scope>
    <source>
        <strain evidence="2 3">DSM 17448</strain>
    </source>
</reference>
<sequence>MINSFLLWLLDNVHYVLLFSVTIALIRYKFLKNELIYIWYFILMGIFFEILSRSLLFLKVPNTLPGLHLYTTLEFLLIGLFYQKYFGDFFNKNLMTYLIVGFVIFAIINAFFIQGIYNFNTNASGLEGIIVIGLSLLCFYKMLMELDTRNPTNQPIFWINSGFLFYFAGNLFIYFLSNYIKGDNHLLSLAWGMHAFLMLILHLFIGIGLWLSHRR</sequence>
<feature type="transmembrane region" description="Helical" evidence="1">
    <location>
        <begin position="64"/>
        <end position="82"/>
    </location>
</feature>
<keyword evidence="1" id="KW-1133">Transmembrane helix</keyword>
<dbReference type="RefSeq" id="WP_015027209.1">
    <property type="nucleotide sequence ID" value="NC_018748.1"/>
</dbReference>
<feature type="transmembrane region" description="Helical" evidence="1">
    <location>
        <begin position="6"/>
        <end position="26"/>
    </location>
</feature>
<protein>
    <submittedName>
        <fullName evidence="2">Uncharacterized protein</fullName>
    </submittedName>
</protein>
<feature type="transmembrane region" description="Helical" evidence="1">
    <location>
        <begin position="123"/>
        <end position="143"/>
    </location>
</feature>
<evidence type="ECO:0000256" key="1">
    <source>
        <dbReference type="SAM" id="Phobius"/>
    </source>
</evidence>
<keyword evidence="1" id="KW-0472">Membrane</keyword>
<keyword evidence="3" id="KW-1185">Reference proteome</keyword>
<organism evidence="2 3">
    <name type="scientific">Emticicia oligotrophica (strain DSM 17448 / CIP 109782 / MTCC 6937 / GPTSA100-15)</name>
    <dbReference type="NCBI Taxonomy" id="929562"/>
    <lineage>
        <taxon>Bacteria</taxon>
        <taxon>Pseudomonadati</taxon>
        <taxon>Bacteroidota</taxon>
        <taxon>Cytophagia</taxon>
        <taxon>Cytophagales</taxon>
        <taxon>Leadbetterellaceae</taxon>
        <taxon>Emticicia</taxon>
    </lineage>
</organism>
<dbReference type="Proteomes" id="UP000002875">
    <property type="component" value="Chromosome"/>
</dbReference>
<gene>
    <name evidence="2" type="ordered locus">Emtol_0351</name>
</gene>
<feature type="transmembrane region" description="Helical" evidence="1">
    <location>
        <begin position="189"/>
        <end position="211"/>
    </location>
</feature>
<evidence type="ECO:0000313" key="2">
    <source>
        <dbReference type="EMBL" id="AFK01505.1"/>
    </source>
</evidence>
<name>A0ABN4ABF8_EMTOG</name>
<feature type="transmembrane region" description="Helical" evidence="1">
    <location>
        <begin position="155"/>
        <end position="177"/>
    </location>
</feature>
<feature type="transmembrane region" description="Helical" evidence="1">
    <location>
        <begin position="38"/>
        <end position="58"/>
    </location>
</feature>